<reference evidence="1" key="1">
    <citation type="submission" date="2021-01" db="UniProtKB">
        <authorList>
            <consortium name="EnsemblMetazoa"/>
        </authorList>
    </citation>
    <scope>IDENTIFICATION</scope>
</reference>
<dbReference type="RefSeq" id="XP_003426642.4">
    <property type="nucleotide sequence ID" value="XM_003426594.4"/>
</dbReference>
<evidence type="ECO:0000313" key="2">
    <source>
        <dbReference type="Proteomes" id="UP000002358"/>
    </source>
</evidence>
<dbReference type="GeneID" id="100678318"/>
<accession>A0A7M7GHW0</accession>
<dbReference type="InParanoid" id="A0A7M7GHW0"/>
<dbReference type="Proteomes" id="UP000002358">
    <property type="component" value="Chromosome 5"/>
</dbReference>
<dbReference type="EnsemblMetazoa" id="XM_003426594">
    <property type="protein sequence ID" value="XP_003426642"/>
    <property type="gene ID" value="LOC100678318"/>
</dbReference>
<sequence length="149" mass="16649">MERELQCSFNSTASISSRKFALHFKFRFNMNKVPVLVSMTCALWLFSIANRCEAGLVGKISFREEITPGVREHFGNSTSDSIQTSRKIRDVMGEDKSTEIPLEVESTEAEDPEFSDYADSLPSFASIIKSEPMCPGGQSYTLGSCREIE</sequence>
<dbReference type="AlphaFoldDB" id="A0A7M7GHW0"/>
<dbReference type="KEGG" id="nvi:100678318"/>
<organism evidence="1 2">
    <name type="scientific">Nasonia vitripennis</name>
    <name type="common">Parasitic wasp</name>
    <dbReference type="NCBI Taxonomy" id="7425"/>
    <lineage>
        <taxon>Eukaryota</taxon>
        <taxon>Metazoa</taxon>
        <taxon>Ecdysozoa</taxon>
        <taxon>Arthropoda</taxon>
        <taxon>Hexapoda</taxon>
        <taxon>Insecta</taxon>
        <taxon>Pterygota</taxon>
        <taxon>Neoptera</taxon>
        <taxon>Endopterygota</taxon>
        <taxon>Hymenoptera</taxon>
        <taxon>Apocrita</taxon>
        <taxon>Proctotrupomorpha</taxon>
        <taxon>Chalcidoidea</taxon>
        <taxon>Pteromalidae</taxon>
        <taxon>Pteromalinae</taxon>
        <taxon>Nasonia</taxon>
    </lineage>
</organism>
<proteinExistence type="predicted"/>
<keyword evidence="2" id="KW-1185">Reference proteome</keyword>
<protein>
    <submittedName>
        <fullName evidence="1">Uncharacterized protein</fullName>
    </submittedName>
</protein>
<evidence type="ECO:0000313" key="1">
    <source>
        <dbReference type="EnsemblMetazoa" id="XP_003426642"/>
    </source>
</evidence>
<name>A0A7M7GHW0_NASVI</name>